<dbReference type="RefSeq" id="WP_146820526.1">
    <property type="nucleotide sequence ID" value="NZ_CP029077.1"/>
</dbReference>
<gene>
    <name evidence="1" type="ORF">Deia_00440</name>
</gene>
<sequence>MKNFIKINIVLFFLIILNCVASINVSFAKNIEKQAQKDGIMDKLKNALNSLGNKVNNVVTGVQNIFKKGRIKTVESDDSKNGNKKIIKYYIDVPPPDAEIFKQNPIDITASRPFAVKSDNGYMINDVWIYQNSGDSIEESMSLAFYDAVDISFSNLIVELGLNHIKYTISDAANCIRDFYIDNERFFENEYIARFSVTYDSEKLRKTTQMKIESLLVNGFDEYSRMLNKIPVKIIINNKNHWLEIEKLLDKSSLPYIINGFSSNLAIVTIGSNGENIAKTLAQNNLKLYVENKKYYIKLITNEEKQRFEDYYEK</sequence>
<protein>
    <submittedName>
        <fullName evidence="1">Uncharacterized protein</fullName>
    </submittedName>
</protein>
<dbReference type="Proteomes" id="UP000321934">
    <property type="component" value="Chromosome"/>
</dbReference>
<dbReference type="AlphaFoldDB" id="A0A5B8XDB5"/>
<organism evidence="1 2">
    <name type="scientific">Candidatus Deianiraea vastatrix</name>
    <dbReference type="NCBI Taxonomy" id="2163644"/>
    <lineage>
        <taxon>Bacteria</taxon>
        <taxon>Pseudomonadati</taxon>
        <taxon>Pseudomonadota</taxon>
        <taxon>Alphaproteobacteria</taxon>
        <taxon>Rickettsiales</taxon>
        <taxon>Candidatus Deianiraeaceae</taxon>
        <taxon>Candidatus Deianiraea</taxon>
    </lineage>
</organism>
<accession>A0A5B8XDB5</accession>
<evidence type="ECO:0000313" key="2">
    <source>
        <dbReference type="Proteomes" id="UP000321934"/>
    </source>
</evidence>
<name>A0A5B8XDB5_9RICK</name>
<dbReference type="EMBL" id="CP029077">
    <property type="protein sequence ID" value="QED23240.1"/>
    <property type="molecule type" value="Genomic_DNA"/>
</dbReference>
<reference evidence="1 2" key="1">
    <citation type="journal article" date="2019" name="ISME J.">
        <title>Deianiraea, an extracellular bacterium associated with the ciliate Paramecium, suggests an alternative scenario for the evolution of Rickettsiales.</title>
        <authorList>
            <person name="Castelli M."/>
            <person name="Sabaneyeva E."/>
            <person name="Lanzoni O."/>
            <person name="Lebedeva N."/>
            <person name="Floriano A.M."/>
            <person name="Gaiarsa S."/>
            <person name="Benken K."/>
            <person name="Modeo L."/>
            <person name="Bandi C."/>
            <person name="Potekhin A."/>
            <person name="Sassera D."/>
            <person name="Petroni G."/>
        </authorList>
    </citation>
    <scope>NUCLEOTIDE SEQUENCE [LARGE SCALE GENOMIC DNA]</scope>
    <source>
        <strain evidence="1">CyL4-1</strain>
    </source>
</reference>
<evidence type="ECO:0000313" key="1">
    <source>
        <dbReference type="EMBL" id="QED23240.1"/>
    </source>
</evidence>
<proteinExistence type="predicted"/>
<keyword evidence="2" id="KW-1185">Reference proteome</keyword>